<accession>A0ACC2MVM1</accession>
<dbReference type="EMBL" id="CM056809">
    <property type="protein sequence ID" value="KAJ8649807.1"/>
    <property type="molecule type" value="Genomic_DNA"/>
</dbReference>
<gene>
    <name evidence="1" type="ORF">MRB53_002830</name>
</gene>
<name>A0ACC2MVM1_PERAE</name>
<comment type="caution">
    <text evidence="1">The sequence shown here is derived from an EMBL/GenBank/DDBJ whole genome shotgun (WGS) entry which is preliminary data.</text>
</comment>
<protein>
    <submittedName>
        <fullName evidence="1">Uncharacterized protein</fullName>
    </submittedName>
</protein>
<evidence type="ECO:0000313" key="2">
    <source>
        <dbReference type="Proteomes" id="UP001234297"/>
    </source>
</evidence>
<dbReference type="Proteomes" id="UP001234297">
    <property type="component" value="Chromosome 1"/>
</dbReference>
<sequence length="453" mass="51703">MGRNDGGPGVKEEEHVEALFTMLSLLYAFCVSDYIPGLRRLDLDGHEKIMKKAVEVIDKYHEPIIDERIRKWRSGEDGRMKVYMQLVIQRVAYVLQIPYPKGTPSNNSTISSSSAYDGYTKDQLRWYEDDCICRSLILGAMSNILFNLFCNYSTALELWTALQAMYVTEDVGNRCYLINKFVDYKMIDDKPILEQVHEMLQIAQETAEIGEPMTEFFQVSTIIGKLPPSWKDYRKLLKRERTIKTIEDLLQNLQIEDEARKRDKIEDEAIGKIKSLQDKELFFASVDNPSNAVEWAMAEMLNQPEVLQKAVEELDSVVGRERLVQESDFHRLNYIKACAREALRLHPIAPFNLPHMSTADSTVAGYFIPKGSHVLLSRTGLGRNPKVWDDPLRFNPERHLMDGSAEVELAERDLRFISFSTGRRGCMGAPLGSAMTVMLLARLLQGFTWSAGG</sequence>
<evidence type="ECO:0000313" key="1">
    <source>
        <dbReference type="EMBL" id="KAJ8649807.1"/>
    </source>
</evidence>
<keyword evidence="2" id="KW-1185">Reference proteome</keyword>
<organism evidence="1 2">
    <name type="scientific">Persea americana</name>
    <name type="common">Avocado</name>
    <dbReference type="NCBI Taxonomy" id="3435"/>
    <lineage>
        <taxon>Eukaryota</taxon>
        <taxon>Viridiplantae</taxon>
        <taxon>Streptophyta</taxon>
        <taxon>Embryophyta</taxon>
        <taxon>Tracheophyta</taxon>
        <taxon>Spermatophyta</taxon>
        <taxon>Magnoliopsida</taxon>
        <taxon>Magnoliidae</taxon>
        <taxon>Laurales</taxon>
        <taxon>Lauraceae</taxon>
        <taxon>Persea</taxon>
    </lineage>
</organism>
<proteinExistence type="predicted"/>
<reference evidence="1 2" key="1">
    <citation type="journal article" date="2022" name="Hortic Res">
        <title>A haplotype resolved chromosomal level avocado genome allows analysis of novel avocado genes.</title>
        <authorList>
            <person name="Nath O."/>
            <person name="Fletcher S.J."/>
            <person name="Hayward A."/>
            <person name="Shaw L.M."/>
            <person name="Masouleh A.K."/>
            <person name="Furtado A."/>
            <person name="Henry R.J."/>
            <person name="Mitter N."/>
        </authorList>
    </citation>
    <scope>NUCLEOTIDE SEQUENCE [LARGE SCALE GENOMIC DNA]</scope>
    <source>
        <strain evidence="2">cv. Hass</strain>
    </source>
</reference>